<feature type="repeat" description="ANK" evidence="1">
    <location>
        <begin position="298"/>
        <end position="330"/>
    </location>
</feature>
<dbReference type="Pfam" id="PF00069">
    <property type="entry name" value="Pkinase"/>
    <property type="match status" value="1"/>
</dbReference>
<evidence type="ECO:0000313" key="4">
    <source>
        <dbReference type="EMBL" id="RYO80122.1"/>
    </source>
</evidence>
<feature type="region of interest" description="Disordered" evidence="2">
    <location>
        <begin position="1"/>
        <end position="32"/>
    </location>
</feature>
<dbReference type="SMART" id="SM00220">
    <property type="entry name" value="S_TKc"/>
    <property type="match status" value="1"/>
</dbReference>
<reference evidence="4 5" key="1">
    <citation type="submission" date="2018-06" db="EMBL/GenBank/DDBJ databases">
        <title>Complete Genomes of Monosporascus.</title>
        <authorList>
            <person name="Robinson A.J."/>
            <person name="Natvig D.O."/>
        </authorList>
    </citation>
    <scope>NUCLEOTIDE SEQUENCE [LARGE SCALE GENOMIC DNA]</scope>
    <source>
        <strain evidence="4 5">CBS 609.92</strain>
    </source>
</reference>
<evidence type="ECO:0000313" key="5">
    <source>
        <dbReference type="Proteomes" id="UP000294003"/>
    </source>
</evidence>
<evidence type="ECO:0000256" key="2">
    <source>
        <dbReference type="SAM" id="MobiDB-lite"/>
    </source>
</evidence>
<dbReference type="SUPFAM" id="SSF48403">
    <property type="entry name" value="Ankyrin repeat"/>
    <property type="match status" value="1"/>
</dbReference>
<keyword evidence="5" id="KW-1185">Reference proteome</keyword>
<feature type="domain" description="Protein kinase" evidence="3">
    <location>
        <begin position="385"/>
        <end position="645"/>
    </location>
</feature>
<dbReference type="InterPro" id="IPR000719">
    <property type="entry name" value="Prot_kinase_dom"/>
</dbReference>
<keyword evidence="1" id="KW-0040">ANK repeat</keyword>
<dbReference type="InterPro" id="IPR036770">
    <property type="entry name" value="Ankyrin_rpt-contain_sf"/>
</dbReference>
<protein>
    <recommendedName>
        <fullName evidence="3">Protein kinase domain-containing protein</fullName>
    </recommendedName>
</protein>
<dbReference type="Proteomes" id="UP000294003">
    <property type="component" value="Unassembled WGS sequence"/>
</dbReference>
<dbReference type="PROSITE" id="PS50297">
    <property type="entry name" value="ANK_REP_REGION"/>
    <property type="match status" value="1"/>
</dbReference>
<dbReference type="PANTHER" id="PTHR35391">
    <property type="entry name" value="C2H2-TYPE DOMAIN-CONTAINING PROTEIN-RELATED"/>
    <property type="match status" value="1"/>
</dbReference>
<dbReference type="Pfam" id="PF26082">
    <property type="entry name" value="zf-C2H2_AcuF"/>
    <property type="match status" value="1"/>
</dbReference>
<evidence type="ECO:0000259" key="3">
    <source>
        <dbReference type="PROSITE" id="PS50011"/>
    </source>
</evidence>
<dbReference type="Gene3D" id="1.10.510.10">
    <property type="entry name" value="Transferase(Phosphotransferase) domain 1"/>
    <property type="match status" value="1"/>
</dbReference>
<organism evidence="4 5">
    <name type="scientific">Monosporascus cannonballus</name>
    <dbReference type="NCBI Taxonomy" id="155416"/>
    <lineage>
        <taxon>Eukaryota</taxon>
        <taxon>Fungi</taxon>
        <taxon>Dikarya</taxon>
        <taxon>Ascomycota</taxon>
        <taxon>Pezizomycotina</taxon>
        <taxon>Sordariomycetes</taxon>
        <taxon>Xylariomycetidae</taxon>
        <taxon>Xylariales</taxon>
        <taxon>Xylariales incertae sedis</taxon>
        <taxon>Monosporascus</taxon>
    </lineage>
</organism>
<dbReference type="InterPro" id="IPR011009">
    <property type="entry name" value="Kinase-like_dom_sf"/>
</dbReference>
<dbReference type="Gene3D" id="1.25.40.20">
    <property type="entry name" value="Ankyrin repeat-containing domain"/>
    <property type="match status" value="1"/>
</dbReference>
<evidence type="ECO:0000256" key="1">
    <source>
        <dbReference type="PROSITE-ProRule" id="PRU00023"/>
    </source>
</evidence>
<proteinExistence type="predicted"/>
<dbReference type="InterPro" id="IPR058925">
    <property type="entry name" value="zf-C2H2_AcuF"/>
</dbReference>
<dbReference type="SUPFAM" id="SSF56112">
    <property type="entry name" value="Protein kinase-like (PK-like)"/>
    <property type="match status" value="1"/>
</dbReference>
<dbReference type="Pfam" id="PF00023">
    <property type="entry name" value="Ank"/>
    <property type="match status" value="1"/>
</dbReference>
<dbReference type="PROSITE" id="PS50011">
    <property type="entry name" value="PROTEIN_KINASE_DOM"/>
    <property type="match status" value="1"/>
</dbReference>
<gene>
    <name evidence="4" type="ORF">DL762_007832</name>
</gene>
<accession>A0ABY0GY62</accession>
<dbReference type="Gene3D" id="3.30.200.20">
    <property type="entry name" value="Phosphorylase Kinase, domain 1"/>
    <property type="match status" value="1"/>
</dbReference>
<dbReference type="PANTHER" id="PTHR35391:SF7">
    <property type="entry name" value="C2H2-TYPE DOMAIN-CONTAINING PROTEIN"/>
    <property type="match status" value="1"/>
</dbReference>
<dbReference type="PROSITE" id="PS50088">
    <property type="entry name" value="ANK_REPEAT"/>
    <property type="match status" value="1"/>
</dbReference>
<name>A0ABY0GY62_9PEZI</name>
<sequence>MLERADAMQRAGGHLALPSGNTSQAGFTDPGAKASTLHASQLETIRDEPEGDGVPRSSAARSDFAQEDAVLELLSLRTLAKDKSEFECPFCHIIQDFKREKQWRQHAFSDLKTYVCTMGSGECDLQLFNDSRTWFEHEPQNHRCRWVCTLCRNRSFRSADTFKAHVEAAHPGLSNAEAELLTQAGRRALDLIPAADCPFCDEWEQKIMMHGKEQRTPSKSALTVQEAQGAACLDTPTDVLVVEHGQFRKHVASHMEQLALFAISPVMDDDDNHGSSNATIQSQPDLSAETEETELTWQPDPPLHLAAFGGDVEEVWRLLHDGADVEATGETWGTALSAAETGGHTQVVALLRSWQARSSRPPGSQDRRPLNPPVEKLGQFITASLQLTGIIGSGPFAVLYSAVDATSKSVYAVKCHSKFNADGTPLDRRQNSLLARGVRPHHQALLHPNVLSMMKIIDEPDCMSCGKYVGEDELCLSVFLQLLDAVKHCHGLSIYHRNVKPENILVTNSGQTLKLSGFSLAASADRSDEFGLGSTFYMSPECLEGPGARPYSLCAPNDAWALGVVLVNLTCGRNPWKQASLGDSTYRAYIGSRGFLKTILPLSDGLDDMLNHLFTRDPDRRITIPEFRSRIIACERFTEPQGPFLIAEPPSPEPVAVYNSEPLDLKEETLDVEEELTDVEEKLLDVGGMRGA</sequence>
<dbReference type="InterPro" id="IPR002110">
    <property type="entry name" value="Ankyrin_rpt"/>
</dbReference>
<dbReference type="EMBL" id="QJNS01000300">
    <property type="protein sequence ID" value="RYO80122.1"/>
    <property type="molecule type" value="Genomic_DNA"/>
</dbReference>
<comment type="caution">
    <text evidence="4">The sequence shown here is derived from an EMBL/GenBank/DDBJ whole genome shotgun (WGS) entry which is preliminary data.</text>
</comment>